<sequence length="151" mass="16309">MLPIKVLIFVASISTALAGPWGTMCAGKNENTIRGCDKYGCGNFGASRGQRKHTGVDVTCKDGSVVYAPFDGTIVRQAKPYKTNNAINNGVEITATGYCVKIFYIKPIELKGPIKKGDKLGILLPMQKVYPGITSHLHIQNCDLSDPTSYL</sequence>
<reference evidence="10" key="1">
    <citation type="submission" date="2018-12" db="EMBL/GenBank/DDBJ databases">
        <authorList>
            <person name="Yazar S."/>
        </authorList>
    </citation>
    <scope>NUCLEOTIDE SEQUENCE [LARGE SCALE GENOMIC DNA]</scope>
</reference>
<dbReference type="Pfam" id="PF01551">
    <property type="entry name" value="Peptidase_M23"/>
    <property type="match status" value="1"/>
</dbReference>
<keyword evidence="4" id="KW-1015">Disulfide bond</keyword>
<dbReference type="Ensembl" id="ENSVURT00010011497.1">
    <property type="protein sequence ID" value="ENSVURP00010010143.1"/>
    <property type="gene ID" value="ENSVURG00010007835.1"/>
</dbReference>
<dbReference type="RefSeq" id="XP_027704820.1">
    <property type="nucleotide sequence ID" value="XM_027849019.1"/>
</dbReference>
<dbReference type="GO" id="GO:0046872">
    <property type="term" value="F:metal ion binding"/>
    <property type="evidence" value="ECO:0007669"/>
    <property type="project" value="UniProtKB-KW"/>
</dbReference>
<evidence type="ECO:0000256" key="3">
    <source>
        <dbReference type="ARBA" id="ARBA00022833"/>
    </source>
</evidence>
<keyword evidence="10" id="KW-1185">Reference proteome</keyword>
<accession>A0A4X2KE27</accession>
<dbReference type="STRING" id="29139.ENSVURP00010010143"/>
<evidence type="ECO:0000256" key="2">
    <source>
        <dbReference type="ARBA" id="ARBA00022729"/>
    </source>
</evidence>
<dbReference type="PANTHER" id="PTHR11329">
    <property type="entry name" value="LEUKOCYTE CELL-DERIVED CHEMOTAXIN 2"/>
    <property type="match status" value="1"/>
</dbReference>
<evidence type="ECO:0000256" key="6">
    <source>
        <dbReference type="ARBA" id="ARBA00068041"/>
    </source>
</evidence>
<dbReference type="OrthoDB" id="5911921at2759"/>
<dbReference type="InterPro" id="IPR016047">
    <property type="entry name" value="M23ase_b-sheet_dom"/>
</dbReference>
<evidence type="ECO:0000256" key="1">
    <source>
        <dbReference type="ARBA" id="ARBA00022723"/>
    </source>
</evidence>
<evidence type="ECO:0000256" key="7">
    <source>
        <dbReference type="SAM" id="SignalP"/>
    </source>
</evidence>
<feature type="domain" description="M23ase beta-sheet core" evidence="8">
    <location>
        <begin position="51"/>
        <end position="140"/>
    </location>
</feature>
<proteinExistence type="inferred from homology"/>
<dbReference type="Proteomes" id="UP000314987">
    <property type="component" value="Unassembled WGS sequence"/>
</dbReference>
<dbReference type="AlphaFoldDB" id="A0A4X2KE27"/>
<keyword evidence="1" id="KW-0479">Metal-binding</keyword>
<dbReference type="InterPro" id="IPR011055">
    <property type="entry name" value="Dup_hybrid_motif"/>
</dbReference>
<comment type="similarity">
    <text evidence="5">Belongs to the LECT2/MIM-1 family.</text>
</comment>
<feature type="signal peptide" evidence="7">
    <location>
        <begin position="1"/>
        <end position="18"/>
    </location>
</feature>
<evidence type="ECO:0000256" key="4">
    <source>
        <dbReference type="ARBA" id="ARBA00023157"/>
    </source>
</evidence>
<dbReference type="OMA" id="AVSCEHI"/>
<dbReference type="InterPro" id="IPR008663">
    <property type="entry name" value="LECT2"/>
</dbReference>
<evidence type="ECO:0000259" key="8">
    <source>
        <dbReference type="Pfam" id="PF01551"/>
    </source>
</evidence>
<reference evidence="9" key="3">
    <citation type="submission" date="2025-09" db="UniProtKB">
        <authorList>
            <consortium name="Ensembl"/>
        </authorList>
    </citation>
    <scope>IDENTIFICATION</scope>
</reference>
<dbReference type="FunFam" id="2.70.70.10:FF:000011">
    <property type="entry name" value="Leukocyte cell-derived chemotaxin-2"/>
    <property type="match status" value="1"/>
</dbReference>
<reference evidence="9" key="2">
    <citation type="submission" date="2025-08" db="UniProtKB">
        <authorList>
            <consortium name="Ensembl"/>
        </authorList>
    </citation>
    <scope>IDENTIFICATION</scope>
</reference>
<protein>
    <recommendedName>
        <fullName evidence="6">Leukocyte cell-derived chemotaxin-2</fullName>
    </recommendedName>
</protein>
<organism evidence="9 10">
    <name type="scientific">Vombatus ursinus</name>
    <name type="common">Common wombat</name>
    <dbReference type="NCBI Taxonomy" id="29139"/>
    <lineage>
        <taxon>Eukaryota</taxon>
        <taxon>Metazoa</taxon>
        <taxon>Chordata</taxon>
        <taxon>Craniata</taxon>
        <taxon>Vertebrata</taxon>
        <taxon>Euteleostomi</taxon>
        <taxon>Mammalia</taxon>
        <taxon>Metatheria</taxon>
        <taxon>Diprotodontia</taxon>
        <taxon>Vombatidae</taxon>
        <taxon>Vombatus</taxon>
    </lineage>
</organism>
<keyword evidence="3" id="KW-0862">Zinc</keyword>
<evidence type="ECO:0000256" key="5">
    <source>
        <dbReference type="ARBA" id="ARBA00024361"/>
    </source>
</evidence>
<dbReference type="PANTHER" id="PTHR11329:SF0">
    <property type="entry name" value="LEUKOCYTE CELL-DERIVED CHEMOTAXIN-2"/>
    <property type="match status" value="1"/>
</dbReference>
<evidence type="ECO:0000313" key="9">
    <source>
        <dbReference type="Ensembl" id="ENSVURP00010010143.1"/>
    </source>
</evidence>
<evidence type="ECO:0000313" key="10">
    <source>
        <dbReference type="Proteomes" id="UP000314987"/>
    </source>
</evidence>
<dbReference type="GeneTree" id="ENSGT00390000015484"/>
<dbReference type="Gene3D" id="2.70.70.10">
    <property type="entry name" value="Glucose Permease (Domain IIA)"/>
    <property type="match status" value="1"/>
</dbReference>
<keyword evidence="2 7" id="KW-0732">Signal</keyword>
<dbReference type="GeneID" id="114033493"/>
<name>A0A4X2KE27_VOMUR</name>
<gene>
    <name evidence="9" type="primary">LOC114033493</name>
</gene>
<feature type="chain" id="PRO_5021324753" description="Leukocyte cell-derived chemotaxin-2" evidence="7">
    <location>
        <begin position="19"/>
        <end position="151"/>
    </location>
</feature>
<dbReference type="SUPFAM" id="SSF51261">
    <property type="entry name" value="Duplicated hybrid motif"/>
    <property type="match status" value="1"/>
</dbReference>